<dbReference type="GO" id="GO:0006357">
    <property type="term" value="P:regulation of transcription by RNA polymerase II"/>
    <property type="evidence" value="ECO:0007669"/>
    <property type="project" value="InterPro"/>
</dbReference>
<dbReference type="STRING" id="695850.A0A067CEK1"/>
<dbReference type="SUPFAM" id="SSF47954">
    <property type="entry name" value="Cyclin-like"/>
    <property type="match status" value="2"/>
</dbReference>
<accession>A0A067CEK1</accession>
<proteinExistence type="predicted"/>
<sequence>MAAEIEWLFDGAKTPVTPSTQQGYAWPLEQRLRESTAQFVMDLTAKMHMPRATATTGLVYMNRFFCVHAFQDHDRFLVGASCVYVAAKATECAMKLTDFTERTVILLDDCRDKSQMPHAAEIEHVKAKLRQYEVILLNTLSYNLIVANPYHLVLLKLENVQAILNMPLEDVRDMAWCFATDAIRGILGMQFTMDEIAAGSVYLSYVFHEIPWDTMTTDGRERWWAVLGLPQADLDCVSAALIGLYAAIKDRAPPPFGRLVARYPTSKRYSARSTLKPPSRQEPKQSSRQQTTR</sequence>
<dbReference type="GeneID" id="24128189"/>
<dbReference type="VEuPathDB" id="FungiDB:SPRG_05811"/>
<name>A0A067CEK1_SAPPC</name>
<protein>
    <recommendedName>
        <fullName evidence="2">Cyclin N-terminal domain-containing protein</fullName>
    </recommendedName>
</protein>
<evidence type="ECO:0000313" key="4">
    <source>
        <dbReference type="Proteomes" id="UP000030745"/>
    </source>
</evidence>
<feature type="domain" description="Cyclin N-terminal" evidence="2">
    <location>
        <begin position="28"/>
        <end position="144"/>
    </location>
</feature>
<dbReference type="OMA" id="PTMHHIG"/>
<dbReference type="InterPro" id="IPR036915">
    <property type="entry name" value="Cyclin-like_sf"/>
</dbReference>
<dbReference type="GO" id="GO:0016538">
    <property type="term" value="F:cyclin-dependent protein serine/threonine kinase regulator activity"/>
    <property type="evidence" value="ECO:0007669"/>
    <property type="project" value="InterPro"/>
</dbReference>
<dbReference type="PANTHER" id="PTHR10026">
    <property type="entry name" value="CYCLIN"/>
    <property type="match status" value="1"/>
</dbReference>
<feature type="region of interest" description="Disordered" evidence="1">
    <location>
        <begin position="267"/>
        <end position="293"/>
    </location>
</feature>
<evidence type="ECO:0000256" key="1">
    <source>
        <dbReference type="SAM" id="MobiDB-lite"/>
    </source>
</evidence>
<dbReference type="Pfam" id="PF00134">
    <property type="entry name" value="Cyclin_N"/>
    <property type="match status" value="1"/>
</dbReference>
<dbReference type="RefSeq" id="XP_012200479.1">
    <property type="nucleotide sequence ID" value="XM_012345089.1"/>
</dbReference>
<dbReference type="InterPro" id="IPR043198">
    <property type="entry name" value="Cyclin/Ssn8"/>
</dbReference>
<dbReference type="KEGG" id="spar:SPRG_05811"/>
<dbReference type="Gene3D" id="1.10.472.10">
    <property type="entry name" value="Cyclin-like"/>
    <property type="match status" value="2"/>
</dbReference>
<evidence type="ECO:0000313" key="3">
    <source>
        <dbReference type="EMBL" id="KDO28938.1"/>
    </source>
</evidence>
<dbReference type="EMBL" id="KK583209">
    <property type="protein sequence ID" value="KDO28938.1"/>
    <property type="molecule type" value="Genomic_DNA"/>
</dbReference>
<keyword evidence="4" id="KW-1185">Reference proteome</keyword>
<gene>
    <name evidence="3" type="ORF">SPRG_05811</name>
</gene>
<dbReference type="OrthoDB" id="10264655at2759"/>
<evidence type="ECO:0000259" key="2">
    <source>
        <dbReference type="Pfam" id="PF00134"/>
    </source>
</evidence>
<reference evidence="3 4" key="1">
    <citation type="journal article" date="2013" name="PLoS Genet.">
        <title>Distinctive expansion of potential virulence genes in the genome of the oomycete fish pathogen Saprolegnia parasitica.</title>
        <authorList>
            <person name="Jiang R.H."/>
            <person name="de Bruijn I."/>
            <person name="Haas B.J."/>
            <person name="Belmonte R."/>
            <person name="Lobach L."/>
            <person name="Christie J."/>
            <person name="van den Ackerveken G."/>
            <person name="Bottin A."/>
            <person name="Bulone V."/>
            <person name="Diaz-Moreno S.M."/>
            <person name="Dumas B."/>
            <person name="Fan L."/>
            <person name="Gaulin E."/>
            <person name="Govers F."/>
            <person name="Grenville-Briggs L.J."/>
            <person name="Horner N.R."/>
            <person name="Levin J.Z."/>
            <person name="Mammella M."/>
            <person name="Meijer H.J."/>
            <person name="Morris P."/>
            <person name="Nusbaum C."/>
            <person name="Oome S."/>
            <person name="Phillips A.J."/>
            <person name="van Rooyen D."/>
            <person name="Rzeszutek E."/>
            <person name="Saraiva M."/>
            <person name="Secombes C.J."/>
            <person name="Seidl M.F."/>
            <person name="Snel B."/>
            <person name="Stassen J.H."/>
            <person name="Sykes S."/>
            <person name="Tripathy S."/>
            <person name="van den Berg H."/>
            <person name="Vega-Arreguin J.C."/>
            <person name="Wawra S."/>
            <person name="Young S.K."/>
            <person name="Zeng Q."/>
            <person name="Dieguez-Uribeondo J."/>
            <person name="Russ C."/>
            <person name="Tyler B.M."/>
            <person name="van West P."/>
        </authorList>
    </citation>
    <scope>NUCLEOTIDE SEQUENCE [LARGE SCALE GENOMIC DNA]</scope>
    <source>
        <strain evidence="3 4">CBS 223.65</strain>
    </source>
</reference>
<dbReference type="InterPro" id="IPR006671">
    <property type="entry name" value="Cyclin_N"/>
</dbReference>
<organism evidence="3 4">
    <name type="scientific">Saprolegnia parasitica (strain CBS 223.65)</name>
    <dbReference type="NCBI Taxonomy" id="695850"/>
    <lineage>
        <taxon>Eukaryota</taxon>
        <taxon>Sar</taxon>
        <taxon>Stramenopiles</taxon>
        <taxon>Oomycota</taxon>
        <taxon>Saprolegniomycetes</taxon>
        <taxon>Saprolegniales</taxon>
        <taxon>Saprolegniaceae</taxon>
        <taxon>Saprolegnia</taxon>
    </lineage>
</organism>
<dbReference type="Proteomes" id="UP000030745">
    <property type="component" value="Unassembled WGS sequence"/>
</dbReference>
<dbReference type="AlphaFoldDB" id="A0A067CEK1"/>